<organism evidence="8 9">
    <name type="scientific">Crotalaria pallida</name>
    <name type="common">Smooth rattlebox</name>
    <name type="synonym">Crotalaria striata</name>
    <dbReference type="NCBI Taxonomy" id="3830"/>
    <lineage>
        <taxon>Eukaryota</taxon>
        <taxon>Viridiplantae</taxon>
        <taxon>Streptophyta</taxon>
        <taxon>Embryophyta</taxon>
        <taxon>Tracheophyta</taxon>
        <taxon>Spermatophyta</taxon>
        <taxon>Magnoliopsida</taxon>
        <taxon>eudicotyledons</taxon>
        <taxon>Gunneridae</taxon>
        <taxon>Pentapetalae</taxon>
        <taxon>rosids</taxon>
        <taxon>fabids</taxon>
        <taxon>Fabales</taxon>
        <taxon>Fabaceae</taxon>
        <taxon>Papilionoideae</taxon>
        <taxon>50 kb inversion clade</taxon>
        <taxon>genistoids sensu lato</taxon>
        <taxon>core genistoids</taxon>
        <taxon>Crotalarieae</taxon>
        <taxon>Crotalaria</taxon>
    </lineage>
</organism>
<keyword evidence="5" id="KW-0238">DNA-binding</keyword>
<keyword evidence="3 6" id="KW-0863">Zinc-finger</keyword>
<evidence type="ECO:0000313" key="8">
    <source>
        <dbReference type="EMBL" id="KAK7283219.1"/>
    </source>
</evidence>
<dbReference type="FunFam" id="3.30.1370.210:FF:000009">
    <property type="entry name" value="Zinc finger CCCH domain-containing protein 66"/>
    <property type="match status" value="1"/>
</dbReference>
<keyword evidence="2" id="KW-0677">Repeat</keyword>
<feature type="zinc finger region" description="C3H1-type" evidence="6">
    <location>
        <begin position="79"/>
        <end position="105"/>
    </location>
</feature>
<evidence type="ECO:0000256" key="3">
    <source>
        <dbReference type="ARBA" id="ARBA00022771"/>
    </source>
</evidence>
<evidence type="ECO:0000256" key="4">
    <source>
        <dbReference type="ARBA" id="ARBA00022833"/>
    </source>
</evidence>
<name>A0AAN9P284_CROPI</name>
<dbReference type="Pfam" id="PF00642">
    <property type="entry name" value="zf-CCCH"/>
    <property type="match status" value="1"/>
</dbReference>
<gene>
    <name evidence="8" type="ORF">RIF29_12599</name>
</gene>
<dbReference type="AlphaFoldDB" id="A0AAN9P284"/>
<dbReference type="Gene3D" id="3.30.1370.210">
    <property type="match status" value="1"/>
</dbReference>
<sequence>MMISNLQIPRYWDTLVAVDEDFHVNMNDIVHDAFSTDHFRMFQFKIRKCPRGRSHDWTDCPYAHPGEKARRRDPLKHHYSGTACPDFRKGNCHRGDTCHLAHGVFECWLHPSRYRTQMCKDGTCCRRRVCFFAHTAEQLRVLLTTPSNSGILEMVSSMRNVKLDDVACYGWSGPPVTVRVELGREIRARIYDKLNRENSIGSVAPVPDIGWVCELVK</sequence>
<proteinExistence type="predicted"/>
<accession>A0AAN9P284</accession>
<protein>
    <recommendedName>
        <fullName evidence="7">C3H1-type domain-containing protein</fullName>
    </recommendedName>
</protein>
<keyword evidence="9" id="KW-1185">Reference proteome</keyword>
<dbReference type="InterPro" id="IPR057444">
    <property type="entry name" value="Znf-CCCH_AtC3H23-like"/>
</dbReference>
<evidence type="ECO:0000256" key="5">
    <source>
        <dbReference type="ARBA" id="ARBA00023125"/>
    </source>
</evidence>
<keyword evidence="1 6" id="KW-0479">Metal-binding</keyword>
<dbReference type="SMART" id="SM00356">
    <property type="entry name" value="ZnF_C3H1"/>
    <property type="match status" value="1"/>
</dbReference>
<dbReference type="GO" id="GO:0003677">
    <property type="term" value="F:DNA binding"/>
    <property type="evidence" value="ECO:0007669"/>
    <property type="project" value="UniProtKB-KW"/>
</dbReference>
<dbReference type="PANTHER" id="PTHR14493">
    <property type="entry name" value="UNKEMPT FAMILY MEMBER"/>
    <property type="match status" value="1"/>
</dbReference>
<reference evidence="8 9" key="1">
    <citation type="submission" date="2024-01" db="EMBL/GenBank/DDBJ databases">
        <title>The genomes of 5 underutilized Papilionoideae crops provide insights into root nodulation and disease resistanc.</title>
        <authorList>
            <person name="Yuan L."/>
        </authorList>
    </citation>
    <scope>NUCLEOTIDE SEQUENCE [LARGE SCALE GENOMIC DNA]</scope>
    <source>
        <strain evidence="8">ZHUSHIDOU_FW_LH</strain>
        <tissue evidence="8">Leaf</tissue>
    </source>
</reference>
<evidence type="ECO:0000256" key="2">
    <source>
        <dbReference type="ARBA" id="ARBA00022737"/>
    </source>
</evidence>
<comment type="caution">
    <text evidence="8">The sequence shown here is derived from an EMBL/GenBank/DDBJ whole genome shotgun (WGS) entry which is preliminary data.</text>
</comment>
<dbReference type="Proteomes" id="UP001372338">
    <property type="component" value="Unassembled WGS sequence"/>
</dbReference>
<evidence type="ECO:0000256" key="6">
    <source>
        <dbReference type="PROSITE-ProRule" id="PRU00723"/>
    </source>
</evidence>
<evidence type="ECO:0000259" key="7">
    <source>
        <dbReference type="PROSITE" id="PS50103"/>
    </source>
</evidence>
<dbReference type="InterPro" id="IPR045234">
    <property type="entry name" value="Unkempt-like"/>
</dbReference>
<keyword evidence="4 6" id="KW-0862">Zinc</keyword>
<dbReference type="Pfam" id="PF25512">
    <property type="entry name" value="zf-CCCH_AtC3H23"/>
    <property type="match status" value="1"/>
</dbReference>
<dbReference type="PROSITE" id="PS50103">
    <property type="entry name" value="ZF_C3H1"/>
    <property type="match status" value="1"/>
</dbReference>
<dbReference type="GO" id="GO:0006355">
    <property type="term" value="P:regulation of DNA-templated transcription"/>
    <property type="evidence" value="ECO:0007669"/>
    <property type="project" value="UniProtKB-ARBA"/>
</dbReference>
<feature type="domain" description="C3H1-type" evidence="7">
    <location>
        <begin position="79"/>
        <end position="105"/>
    </location>
</feature>
<dbReference type="EMBL" id="JAYWIO010000002">
    <property type="protein sequence ID" value="KAK7283219.1"/>
    <property type="molecule type" value="Genomic_DNA"/>
</dbReference>
<evidence type="ECO:0000313" key="9">
    <source>
        <dbReference type="Proteomes" id="UP001372338"/>
    </source>
</evidence>
<dbReference type="GO" id="GO:0008270">
    <property type="term" value="F:zinc ion binding"/>
    <property type="evidence" value="ECO:0007669"/>
    <property type="project" value="UniProtKB-KW"/>
</dbReference>
<dbReference type="PANTHER" id="PTHR14493:SF147">
    <property type="entry name" value="ZINC FINGER CCCH DOMAIN-CONTAINING PROTEIN 23"/>
    <property type="match status" value="1"/>
</dbReference>
<evidence type="ECO:0000256" key="1">
    <source>
        <dbReference type="ARBA" id="ARBA00022723"/>
    </source>
</evidence>
<dbReference type="InterPro" id="IPR000571">
    <property type="entry name" value="Znf_CCCH"/>
</dbReference>